<dbReference type="EMBL" id="CCYD01000291">
    <property type="protein sequence ID" value="CEG37833.1"/>
    <property type="molecule type" value="Genomic_DNA"/>
</dbReference>
<feature type="coiled-coil region" evidence="1">
    <location>
        <begin position="144"/>
        <end position="207"/>
    </location>
</feature>
<feature type="region of interest" description="Disordered" evidence="2">
    <location>
        <begin position="1"/>
        <end position="60"/>
    </location>
</feature>
<dbReference type="OMA" id="FIAVYQH"/>
<feature type="coiled-coil region" evidence="1">
    <location>
        <begin position="301"/>
        <end position="388"/>
    </location>
</feature>
<accession>A0A0P1AB25</accession>
<feature type="coiled-coil region" evidence="1">
    <location>
        <begin position="975"/>
        <end position="1226"/>
    </location>
</feature>
<feature type="compositionally biased region" description="Low complexity" evidence="2">
    <location>
        <begin position="1373"/>
        <end position="1382"/>
    </location>
</feature>
<evidence type="ECO:0000256" key="1">
    <source>
        <dbReference type="SAM" id="Coils"/>
    </source>
</evidence>
<feature type="coiled-coil region" evidence="1">
    <location>
        <begin position="865"/>
        <end position="945"/>
    </location>
</feature>
<organism evidence="3 4">
    <name type="scientific">Plasmopara halstedii</name>
    <name type="common">Downy mildew of sunflower</name>
    <dbReference type="NCBI Taxonomy" id="4781"/>
    <lineage>
        <taxon>Eukaryota</taxon>
        <taxon>Sar</taxon>
        <taxon>Stramenopiles</taxon>
        <taxon>Oomycota</taxon>
        <taxon>Peronosporomycetes</taxon>
        <taxon>Peronosporales</taxon>
        <taxon>Peronosporaceae</taxon>
        <taxon>Plasmopara</taxon>
    </lineage>
</organism>
<feature type="coiled-coil region" evidence="1">
    <location>
        <begin position="550"/>
        <end position="665"/>
    </location>
</feature>
<dbReference type="RefSeq" id="XP_024574202.1">
    <property type="nucleotide sequence ID" value="XM_024723201.1"/>
</dbReference>
<sequence length="1449" mass="164917">MSSTSRKPSSSALFCDKRSALTRNKTRRKPSTREKVFNNIDDGPKSSNSLPQPHILPPGGGELLLQLRQQQQNLAALMAGPNIAQGPYTSPPYTGMVQPFVATSCTLPIEKSGQAFEQLGLVLEQMKQDSEGSAAAWREQLAETARLTDQLAQMQEQLNSAKFNERARSDELGNAQEALKTLEAQVLQNLNRHREDLRLLNDKIERQDQCTKEMHEEHEAALNRVQTQLSNVCIHHEEEKRVLSDEFRKNMDQCQLAYDVKMKELCSQHATEVQKLIQQANEHEHAKLELGQHLWNVTNEVEAALKREQELQMQAQNSQQEVLKLRNLALSREKESALLSEALEDLMKQLKDTTARENGELTQKNDLKAQMVAEVANFQAQLEQMGQQLAAALAGRGKQAEEEQIKALKVQKNTEAEVHESQSEVRHLSAKVYNLKAKKARLEAQISTDSDAVMELTKQLQEIKIRYEKSRSQVQQLASRCETAGSVTLQCINLLKQTNLGLLANVYTESQDNNSDDPLAQLPLIFIGLEQLKATSDALEPLQLEITLLRQEKEKEHEKFQIRERKLQLQTQDTEQELQVAQQDAKALAEELAQLAQVAQDHEALHSQLNEQIIQQNQELVRLRSESASQLLQLQKVLDMQRARSASLESEKRDLVSEAERLNLNLETQYRAVKGKQLELEQVRGLHRDLELRHGDLQETFSDLENSARKTSEQFVSRLQQANKYTDEKMRQIDDLQKRLEGMTQLLSNERDETARAREFELTQRSQSDEEIFKVLTEKNQRIEDLLAQVTQLQTKIDHLDQIHVKDREIHRQRCDIFAEQLSDAQEAQLQAEMTVAATTQLHQDTQSNAQLEMEQLRATFLPQIARLEAQKESQIAELQRVNIELDCVSRSKQALQHEVQRALDDTQDALRAAEVAHRDARLQAELSKDEMQGVRLELEAARLEARENATLSEEMQNKMTTIQNAANATIDEIAAELQNTQDALNLERVRAKKEKEAGATRAQIRELEDQIRLRDAQVRTNREEATRAQDELEERVSELGLQLQRTANTLGSKKLESEAKTQEIEVLTRRVQEAERKLPILIAAHDTIHARAVDLKRSLESKVREAQDCEEKARDEAFQIARERRAFDHQLTELRDENEALQQQITRFIRQEETIKQALEQTKSELYRVAAELRATMQKFENVQKTASQTIADITSRMQQSERTATRLQQELDFERDRRREAEVLRVEMQRTLHHHVQLSSSDLDGSIQIQDKTSDLNLDVANQTSLSREYRKFYDNEPLTSGELSTLPMATIKAQLGLEFSQNNMCLPTKPCTSAIMLKSPKNHHMEKEDAIPLLPLEKIPLSPEDGDDSAKSNVGLSDKRSRPQVVDTTSSRSSNNSHLLLSRDNAASLVINTCTASSTGKSAAIKKKKSKPPRSSGRLFTSYNSSSMSPVKAKERDKILPRISAQ</sequence>
<feature type="coiled-coil region" evidence="1">
    <location>
        <begin position="425"/>
        <end position="480"/>
    </location>
</feature>
<evidence type="ECO:0000313" key="3">
    <source>
        <dbReference type="EMBL" id="CEG37833.1"/>
    </source>
</evidence>
<evidence type="ECO:0000313" key="4">
    <source>
        <dbReference type="Proteomes" id="UP000054928"/>
    </source>
</evidence>
<dbReference type="OrthoDB" id="78814at2759"/>
<evidence type="ECO:0000256" key="2">
    <source>
        <dbReference type="SAM" id="MobiDB-lite"/>
    </source>
</evidence>
<feature type="region of interest" description="Disordered" evidence="2">
    <location>
        <begin position="1341"/>
        <end position="1382"/>
    </location>
</feature>
<reference evidence="4" key="1">
    <citation type="submission" date="2014-09" db="EMBL/GenBank/DDBJ databases">
        <authorList>
            <person name="Sharma Rahul"/>
            <person name="Thines Marco"/>
        </authorList>
    </citation>
    <scope>NUCLEOTIDE SEQUENCE [LARGE SCALE GENOMIC DNA]</scope>
</reference>
<keyword evidence="1" id="KW-0175">Coiled coil</keyword>
<name>A0A0P1AB25_PLAHL</name>
<protein>
    <submittedName>
        <fullName evidence="3">Uncharacterized protein</fullName>
    </submittedName>
</protein>
<keyword evidence="4" id="KW-1185">Reference proteome</keyword>
<dbReference type="GeneID" id="36400941"/>
<feature type="compositionally biased region" description="Polar residues" evidence="2">
    <location>
        <begin position="1422"/>
        <end position="1432"/>
    </location>
</feature>
<feature type="coiled-coil region" evidence="1">
    <location>
        <begin position="719"/>
        <end position="803"/>
    </location>
</feature>
<feature type="compositionally biased region" description="Polar residues" evidence="2">
    <location>
        <begin position="1"/>
        <end position="12"/>
    </location>
</feature>
<proteinExistence type="predicted"/>
<feature type="region of interest" description="Disordered" evidence="2">
    <location>
        <begin position="1401"/>
        <end position="1449"/>
    </location>
</feature>
<dbReference type="Proteomes" id="UP000054928">
    <property type="component" value="Unassembled WGS sequence"/>
</dbReference>